<keyword evidence="11 14" id="KW-0472">Membrane</keyword>
<comment type="subcellular location">
    <subcellularLocation>
        <location evidence="2">Microsome membrane</location>
    </subcellularLocation>
</comment>
<dbReference type="GO" id="GO:0020037">
    <property type="term" value="F:heme binding"/>
    <property type="evidence" value="ECO:0000318"/>
    <property type="project" value="GO_Central"/>
</dbReference>
<dbReference type="PANTHER" id="PTHR24300:SF302">
    <property type="entry name" value="CYTOCHROME P450"/>
    <property type="match status" value="1"/>
</dbReference>
<dbReference type="Gene3D" id="1.10.630.10">
    <property type="entry name" value="Cytochrome P450"/>
    <property type="match status" value="1"/>
</dbReference>
<dbReference type="Xenbase" id="XB-GENE-6042531">
    <property type="gene designation" value="cyp2c19"/>
</dbReference>
<evidence type="ECO:0000256" key="6">
    <source>
        <dbReference type="ARBA" id="ARBA00022824"/>
    </source>
</evidence>
<dbReference type="OMA" id="RQRESAN"/>
<keyword evidence="15" id="KW-1185">Reference proteome</keyword>
<evidence type="ECO:0000256" key="8">
    <source>
        <dbReference type="ARBA" id="ARBA00023002"/>
    </source>
</evidence>
<dbReference type="GO" id="GO:0046222">
    <property type="term" value="P:aflatoxin metabolic process"/>
    <property type="evidence" value="ECO:0007669"/>
    <property type="project" value="UniProtKB-ARBA"/>
</dbReference>
<accession>A0A8J0QIX2</accession>
<evidence type="ECO:0000256" key="7">
    <source>
        <dbReference type="ARBA" id="ARBA00022848"/>
    </source>
</evidence>
<evidence type="ECO:0000313" key="16">
    <source>
        <dbReference type="RefSeq" id="XP_002933639.2"/>
    </source>
</evidence>
<feature type="transmembrane region" description="Helical" evidence="14">
    <location>
        <begin position="33"/>
        <end position="57"/>
    </location>
</feature>
<dbReference type="InterPro" id="IPR002401">
    <property type="entry name" value="Cyt_P450_E_grp-I"/>
</dbReference>
<dbReference type="OrthoDB" id="1055148at2759"/>
<keyword evidence="9 12" id="KW-0408">Iron</keyword>
<dbReference type="Pfam" id="PF00067">
    <property type="entry name" value="p450"/>
    <property type="match status" value="1"/>
</dbReference>
<dbReference type="InterPro" id="IPR017972">
    <property type="entry name" value="Cyt_P450_CS"/>
</dbReference>
<sequence>MLNKKELQRLLHFIKEDRISIPHRASVYSQVPLVMFSFEPITLFMAIVICLLIYLVYGGKGTPPNFPPGPKPLPLIGNLHIMNLKKPYMTLMELGKKYGSVFSVQLGTEKVVVLCGYDAVKDALINHAEEFSDRPIIEAFHRRSNGHGITFSHGENWKVMRRFTLATLRDFGMGKRTIEDKINEECISLVETFQSYKGEPFENSLILNAAVANIIVSILLGHRFEYQDPTLLKLIRLINEIARILGTPIVMLYNAYPSVMRWLPGSHHNVEKNTQKSHTFIKETFAEHKAQLDINDQRDFIDAFLIKQSEEKSATGRFFHNENLVSLVDSLFSAGMETTSTTLRWSLMLMMKYPEIQKKVQEEIDKVIGSAQPQMEHRKQMPYTDAVIHEIQRFADIVPTNLPHSTTKDVTFRGYLIPKGTQVIPLLTSVLRDKAYFERPYEFYPQHFLDSEGNFVKNEAFIPFSAGKRSCAGETLAKMELFLFFTKLLQNFTFQSPPGQDLHLTPLVGFTSAPMVHKICALSRTLD</sequence>
<dbReference type="CTD" id="1557"/>
<evidence type="ECO:0000256" key="2">
    <source>
        <dbReference type="ARBA" id="ARBA00004524"/>
    </source>
</evidence>
<dbReference type="InterPro" id="IPR001128">
    <property type="entry name" value="Cyt_P450"/>
</dbReference>
<evidence type="ECO:0000256" key="3">
    <source>
        <dbReference type="ARBA" id="ARBA00010617"/>
    </source>
</evidence>
<dbReference type="GO" id="GO:0005737">
    <property type="term" value="C:cytoplasm"/>
    <property type="evidence" value="ECO:0000318"/>
    <property type="project" value="GO_Central"/>
</dbReference>
<feature type="binding site" description="axial binding residue" evidence="12">
    <location>
        <position position="471"/>
    </location>
    <ligand>
        <name>heme</name>
        <dbReference type="ChEBI" id="CHEBI:30413"/>
    </ligand>
    <ligandPart>
        <name>Fe</name>
        <dbReference type="ChEBI" id="CHEBI:18248"/>
    </ligandPart>
</feature>
<dbReference type="GO" id="GO:0006082">
    <property type="term" value="P:organic acid metabolic process"/>
    <property type="evidence" value="ECO:0000318"/>
    <property type="project" value="GO_Central"/>
</dbReference>
<organism evidence="15 16">
    <name type="scientific">Xenopus tropicalis</name>
    <name type="common">Western clawed frog</name>
    <name type="synonym">Silurana tropicalis</name>
    <dbReference type="NCBI Taxonomy" id="8364"/>
    <lineage>
        <taxon>Eukaryota</taxon>
        <taxon>Metazoa</taxon>
        <taxon>Chordata</taxon>
        <taxon>Craniata</taxon>
        <taxon>Vertebrata</taxon>
        <taxon>Euteleostomi</taxon>
        <taxon>Amphibia</taxon>
        <taxon>Batrachia</taxon>
        <taxon>Anura</taxon>
        <taxon>Pipoidea</taxon>
        <taxon>Pipidae</taxon>
        <taxon>Xenopodinae</taxon>
        <taxon>Xenopus</taxon>
        <taxon>Silurana</taxon>
    </lineage>
</organism>
<keyword evidence="6" id="KW-0256">Endoplasmic reticulum</keyword>
<evidence type="ECO:0000256" key="5">
    <source>
        <dbReference type="ARBA" id="ARBA00022723"/>
    </source>
</evidence>
<gene>
    <name evidence="16 17" type="primary">cyp2c19</name>
</gene>
<proteinExistence type="inferred from homology"/>
<comment type="cofactor">
    <cofactor evidence="1 12">
        <name>heme</name>
        <dbReference type="ChEBI" id="CHEBI:30413"/>
    </cofactor>
</comment>
<dbReference type="GeneID" id="100494598"/>
<dbReference type="RefSeq" id="XP_002933639.2">
    <property type="nucleotide sequence ID" value="XM_002933593.5"/>
</dbReference>
<keyword evidence="8 13" id="KW-0560">Oxidoreductase</keyword>
<evidence type="ECO:0000256" key="1">
    <source>
        <dbReference type="ARBA" id="ARBA00001971"/>
    </source>
</evidence>
<evidence type="ECO:0000313" key="15">
    <source>
        <dbReference type="Proteomes" id="UP000008143"/>
    </source>
</evidence>
<keyword evidence="10 13" id="KW-0503">Monooxygenase</keyword>
<dbReference type="FunFam" id="1.10.630.10:FF:000010">
    <property type="entry name" value="cytochrome P450 2W1 isoform X2"/>
    <property type="match status" value="1"/>
</dbReference>
<evidence type="ECO:0000256" key="9">
    <source>
        <dbReference type="ARBA" id="ARBA00023004"/>
    </source>
</evidence>
<dbReference type="SUPFAM" id="SSF48264">
    <property type="entry name" value="Cytochrome P450"/>
    <property type="match status" value="1"/>
</dbReference>
<dbReference type="PANTHER" id="PTHR24300">
    <property type="entry name" value="CYTOCHROME P450 508A4-RELATED"/>
    <property type="match status" value="1"/>
</dbReference>
<evidence type="ECO:0000313" key="17">
    <source>
        <dbReference type="Xenbase" id="XB-GENE-6042531"/>
    </source>
</evidence>
<dbReference type="GO" id="GO:0016712">
    <property type="term" value="F:oxidoreductase activity, acting on paired donors, with incorporation or reduction of molecular oxygen, reduced flavin or flavoprotein as one donor, and incorporation of one atom of oxygen"/>
    <property type="evidence" value="ECO:0000318"/>
    <property type="project" value="GO_Central"/>
</dbReference>
<dbReference type="AlphaFoldDB" id="A0A8J0QIX2"/>
<keyword evidence="14" id="KW-1133">Transmembrane helix</keyword>
<dbReference type="PROSITE" id="PS00086">
    <property type="entry name" value="CYTOCHROME_P450"/>
    <property type="match status" value="1"/>
</dbReference>
<reference evidence="16" key="1">
    <citation type="submission" date="2025-08" db="UniProtKB">
        <authorList>
            <consortium name="RefSeq"/>
        </authorList>
    </citation>
    <scope>IDENTIFICATION</scope>
    <source>
        <strain evidence="16">Nigerian</strain>
        <tissue evidence="16">Liver and blood</tissue>
    </source>
</reference>
<evidence type="ECO:0000256" key="11">
    <source>
        <dbReference type="ARBA" id="ARBA00023136"/>
    </source>
</evidence>
<evidence type="ECO:0000256" key="12">
    <source>
        <dbReference type="PIRSR" id="PIRSR602401-1"/>
    </source>
</evidence>
<keyword evidence="4 12" id="KW-0349">Heme</keyword>
<evidence type="ECO:0000256" key="13">
    <source>
        <dbReference type="RuleBase" id="RU000461"/>
    </source>
</evidence>
<dbReference type="InterPro" id="IPR036396">
    <property type="entry name" value="Cyt_P450_sf"/>
</dbReference>
<keyword evidence="5 12" id="KW-0479">Metal-binding</keyword>
<keyword evidence="7" id="KW-0492">Microsome</keyword>
<dbReference type="InterPro" id="IPR050182">
    <property type="entry name" value="Cytochrome_P450_fam2"/>
</dbReference>
<dbReference type="AGR" id="Xenbase:XB-GENE-6042531"/>
<keyword evidence="14" id="KW-0812">Transmembrane</keyword>
<dbReference type="PRINTS" id="PR00463">
    <property type="entry name" value="EP450I"/>
</dbReference>
<dbReference type="PRINTS" id="PR00385">
    <property type="entry name" value="P450"/>
</dbReference>
<evidence type="ECO:0000256" key="14">
    <source>
        <dbReference type="SAM" id="Phobius"/>
    </source>
</evidence>
<dbReference type="KEGG" id="xtr:100494598"/>
<dbReference type="Proteomes" id="UP000008143">
    <property type="component" value="Chromosome 5"/>
</dbReference>
<comment type="similarity">
    <text evidence="3 13">Belongs to the cytochrome P450 family.</text>
</comment>
<evidence type="ECO:0000256" key="4">
    <source>
        <dbReference type="ARBA" id="ARBA00022617"/>
    </source>
</evidence>
<evidence type="ECO:0000256" key="10">
    <source>
        <dbReference type="ARBA" id="ARBA00023033"/>
    </source>
</evidence>
<protein>
    <submittedName>
        <fullName evidence="16">Cytochrome P450 2C15 isoform X1</fullName>
    </submittedName>
</protein>
<dbReference type="GO" id="GO:0005506">
    <property type="term" value="F:iron ion binding"/>
    <property type="evidence" value="ECO:0007669"/>
    <property type="project" value="InterPro"/>
</dbReference>
<dbReference type="GO" id="GO:0006805">
    <property type="term" value="P:xenobiotic metabolic process"/>
    <property type="evidence" value="ECO:0000318"/>
    <property type="project" value="GO_Central"/>
</dbReference>
<name>A0A8J0QIX2_XENTR</name>